<organism evidence="2 3">
    <name type="scientific">Sphingomonas aliaeris</name>
    <dbReference type="NCBI Taxonomy" id="2759526"/>
    <lineage>
        <taxon>Bacteria</taxon>
        <taxon>Pseudomonadati</taxon>
        <taxon>Pseudomonadota</taxon>
        <taxon>Alphaproteobacteria</taxon>
        <taxon>Sphingomonadales</taxon>
        <taxon>Sphingomonadaceae</taxon>
        <taxon>Sphingomonas</taxon>
    </lineage>
</organism>
<feature type="transmembrane region" description="Helical" evidence="1">
    <location>
        <begin position="6"/>
        <end position="29"/>
    </location>
</feature>
<evidence type="ECO:0000313" key="2">
    <source>
        <dbReference type="EMBL" id="QQV78734.1"/>
    </source>
</evidence>
<evidence type="ECO:0000256" key="1">
    <source>
        <dbReference type="SAM" id="Phobius"/>
    </source>
</evidence>
<gene>
    <name evidence="2" type="ORF">H5J25_09190</name>
</gene>
<protein>
    <submittedName>
        <fullName evidence="2">Uncharacterized protein</fullName>
    </submittedName>
</protein>
<reference evidence="3" key="1">
    <citation type="submission" date="2020-09" db="EMBL/GenBank/DDBJ databases">
        <title>Sphingomonas sp., a new species isolated from pork steak.</title>
        <authorList>
            <person name="Heidler von Heilborn D."/>
        </authorList>
    </citation>
    <scope>NUCLEOTIDE SEQUENCE [LARGE SCALE GENOMIC DNA]</scope>
</reference>
<accession>A0A974NX95</accession>
<dbReference type="AlphaFoldDB" id="A0A974NX95"/>
<evidence type="ECO:0000313" key="3">
    <source>
        <dbReference type="Proteomes" id="UP000595894"/>
    </source>
</evidence>
<dbReference type="KEGG" id="sari:H5J25_09190"/>
<proteinExistence type="predicted"/>
<dbReference type="Proteomes" id="UP000595894">
    <property type="component" value="Chromosome"/>
</dbReference>
<dbReference type="RefSeq" id="WP_202095811.1">
    <property type="nucleotide sequence ID" value="NZ_CP061035.1"/>
</dbReference>
<dbReference type="EMBL" id="CP061035">
    <property type="protein sequence ID" value="QQV78734.1"/>
    <property type="molecule type" value="Genomic_DNA"/>
</dbReference>
<keyword evidence="1" id="KW-0812">Transmembrane</keyword>
<keyword evidence="1" id="KW-0472">Membrane</keyword>
<sequence>MDGVVICFWLTIIAIVGLIFAKAMVLHMIRGERAGRRRQRRDDLTVIADPARKSARK</sequence>
<name>A0A974NX95_9SPHN</name>
<keyword evidence="3" id="KW-1185">Reference proteome</keyword>
<keyword evidence="1" id="KW-1133">Transmembrane helix</keyword>